<sequence>TWVLEDPSIIDLLFSHRKPNPSERTKPTFSSSLQSQKQHKSFKLFVFLIATTMVEGKQEVLVVHAPKDLMQNPITQLQTKFKELENGFKGWLAQQSLPVEAAVVTITGAAQGAAIGGFMGTLTNDVATSFPAAPPPGASLNPQTMASFQQAQALSGGPFIQARNFAVMTGVNAGISGMGGPNQAANVITSGVFFALLQGGLFKVGEKFSKPPVEDVLYNKTRFMLSSLGLENYEKNFKKGLLSDNTLPLLTDRNKEVKKGGRWT</sequence>
<evidence type="ECO:0000256" key="1">
    <source>
        <dbReference type="ARBA" id="ARBA00004141"/>
    </source>
</evidence>
<dbReference type="Gramene" id="KVI07596">
    <property type="protein sequence ID" value="KVI07596"/>
    <property type="gene ID" value="Ccrd_014010"/>
</dbReference>
<name>A0A103YEI5_CYNCS</name>
<dbReference type="GO" id="GO:0009706">
    <property type="term" value="C:chloroplast inner membrane"/>
    <property type="evidence" value="ECO:0007669"/>
    <property type="project" value="TreeGrafter"/>
</dbReference>
<dbReference type="PANTHER" id="PTHR14110">
    <property type="entry name" value="MITOCHONDRIAL IMPORT INNER MEMBRANE TRANSLOCASE SUBUNIT TIM22"/>
    <property type="match status" value="1"/>
</dbReference>
<organism evidence="5 6">
    <name type="scientific">Cynara cardunculus var. scolymus</name>
    <name type="common">Globe artichoke</name>
    <name type="synonym">Cynara scolymus</name>
    <dbReference type="NCBI Taxonomy" id="59895"/>
    <lineage>
        <taxon>Eukaryota</taxon>
        <taxon>Viridiplantae</taxon>
        <taxon>Streptophyta</taxon>
        <taxon>Embryophyta</taxon>
        <taxon>Tracheophyta</taxon>
        <taxon>Spermatophyta</taxon>
        <taxon>Magnoliopsida</taxon>
        <taxon>eudicotyledons</taxon>
        <taxon>Gunneridae</taxon>
        <taxon>Pentapetalae</taxon>
        <taxon>asterids</taxon>
        <taxon>campanulids</taxon>
        <taxon>Asterales</taxon>
        <taxon>Asteraceae</taxon>
        <taxon>Carduoideae</taxon>
        <taxon>Cardueae</taxon>
        <taxon>Carduinae</taxon>
        <taxon>Cynara</taxon>
    </lineage>
</organism>
<keyword evidence="2" id="KW-0812">Transmembrane</keyword>
<dbReference type="CDD" id="cd09487">
    <property type="entry name" value="SAM_superfamily"/>
    <property type="match status" value="1"/>
</dbReference>
<dbReference type="GO" id="GO:0045039">
    <property type="term" value="P:protein insertion into mitochondrial inner membrane"/>
    <property type="evidence" value="ECO:0007669"/>
    <property type="project" value="InterPro"/>
</dbReference>
<evidence type="ECO:0000256" key="3">
    <source>
        <dbReference type="ARBA" id="ARBA00022989"/>
    </source>
</evidence>
<feature type="non-terminal residue" evidence="5">
    <location>
        <position position="1"/>
    </location>
</feature>
<evidence type="ECO:0000313" key="6">
    <source>
        <dbReference type="Proteomes" id="UP000243975"/>
    </source>
</evidence>
<dbReference type="InterPro" id="IPR039175">
    <property type="entry name" value="TIM22"/>
</dbReference>
<evidence type="ECO:0000256" key="4">
    <source>
        <dbReference type="ARBA" id="ARBA00023136"/>
    </source>
</evidence>
<dbReference type="PANTHER" id="PTHR14110:SF6">
    <property type="entry name" value="OS04G0405100 PROTEIN"/>
    <property type="match status" value="1"/>
</dbReference>
<evidence type="ECO:0000313" key="5">
    <source>
        <dbReference type="EMBL" id="KVI07596.1"/>
    </source>
</evidence>
<comment type="subcellular location">
    <subcellularLocation>
        <location evidence="1">Membrane</location>
        <topology evidence="1">Multi-pass membrane protein</topology>
    </subcellularLocation>
</comment>
<keyword evidence="6" id="KW-1185">Reference proteome</keyword>
<dbReference type="GO" id="GO:0042721">
    <property type="term" value="C:TIM22 mitochondrial import inner membrane insertion complex"/>
    <property type="evidence" value="ECO:0007669"/>
    <property type="project" value="InterPro"/>
</dbReference>
<comment type="caution">
    <text evidence="5">The sequence shown here is derived from an EMBL/GenBank/DDBJ whole genome shotgun (WGS) entry which is preliminary data.</text>
</comment>
<dbReference type="GO" id="GO:0045036">
    <property type="term" value="P:protein targeting to chloroplast"/>
    <property type="evidence" value="ECO:0007669"/>
    <property type="project" value="TreeGrafter"/>
</dbReference>
<dbReference type="GO" id="GO:0008320">
    <property type="term" value="F:protein transmembrane transporter activity"/>
    <property type="evidence" value="ECO:0007669"/>
    <property type="project" value="TreeGrafter"/>
</dbReference>
<dbReference type="AlphaFoldDB" id="A0A103YEI5"/>
<dbReference type="Proteomes" id="UP000243975">
    <property type="component" value="Unassembled WGS sequence"/>
</dbReference>
<evidence type="ECO:0008006" key="7">
    <source>
        <dbReference type="Google" id="ProtNLM"/>
    </source>
</evidence>
<proteinExistence type="predicted"/>
<evidence type="ECO:0000256" key="2">
    <source>
        <dbReference type="ARBA" id="ARBA00022692"/>
    </source>
</evidence>
<dbReference type="STRING" id="59895.A0A103YEI5"/>
<protein>
    <recommendedName>
        <fullName evidence="7">Mitochondrial inner membrane translocase subunit Tim17/Tim22/Tim23/peroxisomal protein PMP24</fullName>
    </recommendedName>
</protein>
<keyword evidence="4" id="KW-0472">Membrane</keyword>
<accession>A0A103YEI5</accession>
<keyword evidence="3" id="KW-1133">Transmembrane helix</keyword>
<dbReference type="EMBL" id="LEKV01001501">
    <property type="protein sequence ID" value="KVI07596.1"/>
    <property type="molecule type" value="Genomic_DNA"/>
</dbReference>
<gene>
    <name evidence="5" type="ORF">Ccrd_014010</name>
</gene>
<reference evidence="5 6" key="1">
    <citation type="journal article" date="2016" name="Sci. Rep.">
        <title>The genome sequence of the outbreeding globe artichoke constructed de novo incorporating a phase-aware low-pass sequencing strategy of F1 progeny.</title>
        <authorList>
            <person name="Scaglione D."/>
            <person name="Reyes-Chin-Wo S."/>
            <person name="Acquadro A."/>
            <person name="Froenicke L."/>
            <person name="Portis E."/>
            <person name="Beitel C."/>
            <person name="Tirone M."/>
            <person name="Mauro R."/>
            <person name="Lo Monaco A."/>
            <person name="Mauromicale G."/>
            <person name="Faccioli P."/>
            <person name="Cattivelli L."/>
            <person name="Rieseberg L."/>
            <person name="Michelmore R."/>
            <person name="Lanteri S."/>
        </authorList>
    </citation>
    <scope>NUCLEOTIDE SEQUENCE [LARGE SCALE GENOMIC DNA]</scope>
    <source>
        <strain evidence="5">2C</strain>
    </source>
</reference>